<dbReference type="Gene3D" id="3.40.30.10">
    <property type="entry name" value="Glutaredoxin"/>
    <property type="match status" value="1"/>
</dbReference>
<dbReference type="SUPFAM" id="SSF52833">
    <property type="entry name" value="Thioredoxin-like"/>
    <property type="match status" value="1"/>
</dbReference>
<dbReference type="PIRSF" id="PIRSF006386">
    <property type="entry name" value="HCCAis_GSTk"/>
    <property type="match status" value="1"/>
</dbReference>
<comment type="caution">
    <text evidence="3">The sequence shown here is derived from an EMBL/GenBank/DDBJ whole genome shotgun (WGS) entry which is preliminary data.</text>
</comment>
<dbReference type="InterPro" id="IPR001853">
    <property type="entry name" value="DSBA-like_thioredoxin_dom"/>
</dbReference>
<accession>A0ABV7A0T0</accession>
<proteinExistence type="inferred from homology"/>
<dbReference type="Proteomes" id="UP001595379">
    <property type="component" value="Unassembled WGS sequence"/>
</dbReference>
<keyword evidence="4" id="KW-1185">Reference proteome</keyword>
<organism evidence="3 4">
    <name type="scientific">Hyphobacterium vulgare</name>
    <dbReference type="NCBI Taxonomy" id="1736751"/>
    <lineage>
        <taxon>Bacteria</taxon>
        <taxon>Pseudomonadati</taxon>
        <taxon>Pseudomonadota</taxon>
        <taxon>Alphaproteobacteria</taxon>
        <taxon>Maricaulales</taxon>
        <taxon>Maricaulaceae</taxon>
        <taxon>Hyphobacterium</taxon>
    </lineage>
</organism>
<name>A0ABV7A0T0_9PROT</name>
<evidence type="ECO:0000259" key="2">
    <source>
        <dbReference type="Pfam" id="PF01323"/>
    </source>
</evidence>
<dbReference type="EMBL" id="JBHRSV010000028">
    <property type="protein sequence ID" value="MFC2927244.1"/>
    <property type="molecule type" value="Genomic_DNA"/>
</dbReference>
<keyword evidence="1" id="KW-0413">Isomerase</keyword>
<sequence>MSDFVDVFWSFRSPYSRLVVPDLLKLRDDFHVTVRLRPVLPLAIRFPQSLFDPNDKRAPKYIVRDSMRRGQMLGRPVVYPLQPDPVVQDFTTMKVSDHQPHIHRLTKLGVEATRQGKGLEFAGHVSAMIFGGTQGWDKGSIFSQTVEEIGLDLAALDNAIEGGDHAEDIESNHKALDASGHWGVPTMVFRDEPLFGQDRVDTLRWRLENAGLAR</sequence>
<protein>
    <recommendedName>
        <fullName evidence="1">2-hydroxychromene-2-carboxylate isomerase</fullName>
        <ecNumber evidence="1">5.99.1.4</ecNumber>
    </recommendedName>
</protein>
<dbReference type="InterPro" id="IPR014440">
    <property type="entry name" value="HCCAis_GSTk"/>
</dbReference>
<dbReference type="RefSeq" id="WP_343163233.1">
    <property type="nucleotide sequence ID" value="NZ_JBHRSV010000028.1"/>
</dbReference>
<evidence type="ECO:0000256" key="1">
    <source>
        <dbReference type="PIRNR" id="PIRNR006386"/>
    </source>
</evidence>
<comment type="catalytic activity">
    <reaction evidence="1">
        <text>2-hydroxychromene-2-carboxylate = (3E)-4-(2-hydroxyphenyl)-2-oxobut-3-enoate</text>
        <dbReference type="Rhea" id="RHEA:27401"/>
        <dbReference type="ChEBI" id="CHEBI:59350"/>
        <dbReference type="ChEBI" id="CHEBI:59353"/>
        <dbReference type="EC" id="5.99.1.4"/>
    </reaction>
</comment>
<reference evidence="4" key="1">
    <citation type="journal article" date="2019" name="Int. J. Syst. Evol. Microbiol.">
        <title>The Global Catalogue of Microorganisms (GCM) 10K type strain sequencing project: providing services to taxonomists for standard genome sequencing and annotation.</title>
        <authorList>
            <consortium name="The Broad Institute Genomics Platform"/>
            <consortium name="The Broad Institute Genome Sequencing Center for Infectious Disease"/>
            <person name="Wu L."/>
            <person name="Ma J."/>
        </authorList>
    </citation>
    <scope>NUCLEOTIDE SEQUENCE [LARGE SCALE GENOMIC DNA]</scope>
    <source>
        <strain evidence="4">KCTC 52487</strain>
    </source>
</reference>
<dbReference type="InterPro" id="IPR036249">
    <property type="entry name" value="Thioredoxin-like_sf"/>
</dbReference>
<dbReference type="EC" id="5.99.1.4" evidence="1"/>
<comment type="similarity">
    <text evidence="1">Belongs to the GST superfamily. NadH family.</text>
</comment>
<evidence type="ECO:0000313" key="3">
    <source>
        <dbReference type="EMBL" id="MFC2927244.1"/>
    </source>
</evidence>
<feature type="domain" description="DSBA-like thioredoxin" evidence="2">
    <location>
        <begin position="5"/>
        <end position="207"/>
    </location>
</feature>
<evidence type="ECO:0000313" key="4">
    <source>
        <dbReference type="Proteomes" id="UP001595379"/>
    </source>
</evidence>
<gene>
    <name evidence="3" type="ORF">ACFOOR_14145</name>
</gene>
<dbReference type="Pfam" id="PF01323">
    <property type="entry name" value="DSBA"/>
    <property type="match status" value="1"/>
</dbReference>